<protein>
    <submittedName>
        <fullName evidence="1">Lipoprotein</fullName>
    </submittedName>
</protein>
<proteinExistence type="predicted"/>
<dbReference type="PROSITE" id="PS51257">
    <property type="entry name" value="PROKAR_LIPOPROTEIN"/>
    <property type="match status" value="1"/>
</dbReference>
<reference evidence="1" key="1">
    <citation type="journal article" date="2014" name="Genome Announc.">
        <title>Draft Genome Sequences of Three Alkaliphilic Bacillus Strains, Bacillus wakoensis JCM 9140T, Bacillus akibai JCM 9157T, and Bacillus hemicellulosilyticus JCM 9152T.</title>
        <authorList>
            <person name="Yuki M."/>
            <person name="Oshima K."/>
            <person name="Suda W."/>
            <person name="Oshida Y."/>
            <person name="Kitamura K."/>
            <person name="Iida T."/>
            <person name="Hattori M."/>
            <person name="Ohkuma M."/>
        </authorList>
    </citation>
    <scope>NUCLEOTIDE SEQUENCE [LARGE SCALE GENOMIC DNA]</scope>
    <source>
        <strain evidence="1">JCM 9152</strain>
    </source>
</reference>
<organism evidence="1 2">
    <name type="scientific">Halalkalibacter hemicellulosilyticusJCM 9152</name>
    <dbReference type="NCBI Taxonomy" id="1236971"/>
    <lineage>
        <taxon>Bacteria</taxon>
        <taxon>Bacillati</taxon>
        <taxon>Bacillota</taxon>
        <taxon>Bacilli</taxon>
        <taxon>Bacillales</taxon>
        <taxon>Bacillaceae</taxon>
        <taxon>Halalkalibacter</taxon>
    </lineage>
</organism>
<dbReference type="Proteomes" id="UP000018895">
    <property type="component" value="Unassembled WGS sequence"/>
</dbReference>
<keyword evidence="1" id="KW-0449">Lipoprotein</keyword>
<dbReference type="OrthoDB" id="1911879at2"/>
<evidence type="ECO:0000313" key="1">
    <source>
        <dbReference type="EMBL" id="GAE31627.1"/>
    </source>
</evidence>
<dbReference type="AlphaFoldDB" id="W4QIA4"/>
<sequence length="139" mass="15872">MMKNKMFFAITILIGMIALFGCSDNQQEEKQVQEASLVEAREITVEERTVDGYKTTKVIDNKDELKSVEKILVDADWEGNIEVSMDLPPEYRFSLNSSNYAIWVTPNGDRLEIVIEGETKYINLPENESETLFELITGN</sequence>
<name>W4QIA4_9BACI</name>
<gene>
    <name evidence="1" type="ORF">JCM9152_3105</name>
</gene>
<accession>W4QIA4</accession>
<dbReference type="EMBL" id="BAUU01000022">
    <property type="protein sequence ID" value="GAE31627.1"/>
    <property type="molecule type" value="Genomic_DNA"/>
</dbReference>
<dbReference type="RefSeq" id="WP_035345577.1">
    <property type="nucleotide sequence ID" value="NZ_BAUU01000022.1"/>
</dbReference>
<evidence type="ECO:0000313" key="2">
    <source>
        <dbReference type="Proteomes" id="UP000018895"/>
    </source>
</evidence>
<comment type="caution">
    <text evidence="1">The sequence shown here is derived from an EMBL/GenBank/DDBJ whole genome shotgun (WGS) entry which is preliminary data.</text>
</comment>
<keyword evidence="2" id="KW-1185">Reference proteome</keyword>